<dbReference type="InterPro" id="IPR050288">
    <property type="entry name" value="Cellulose_deg_GH3"/>
</dbReference>
<dbReference type="STRING" id="913774.A0A0C3GQS3"/>
<dbReference type="PRINTS" id="PR00133">
    <property type="entry name" value="GLHYDRLASE3"/>
</dbReference>
<keyword evidence="5 10" id="KW-0378">Hydrolase</keyword>
<dbReference type="PROSITE" id="PS00775">
    <property type="entry name" value="GLYCOSYL_HYDROL_F3"/>
    <property type="match status" value="1"/>
</dbReference>
<dbReference type="EC" id="3.2.1.21" evidence="4 10"/>
<reference evidence="12 13" key="1">
    <citation type="submission" date="2014-04" db="EMBL/GenBank/DDBJ databases">
        <authorList>
            <consortium name="DOE Joint Genome Institute"/>
            <person name="Kuo A."/>
            <person name="Martino E."/>
            <person name="Perotto S."/>
            <person name="Kohler A."/>
            <person name="Nagy L.G."/>
            <person name="Floudas D."/>
            <person name="Copeland A."/>
            <person name="Barry K.W."/>
            <person name="Cichocki N."/>
            <person name="Veneault-Fourrey C."/>
            <person name="LaButti K."/>
            <person name="Lindquist E.A."/>
            <person name="Lipzen A."/>
            <person name="Lundell T."/>
            <person name="Morin E."/>
            <person name="Murat C."/>
            <person name="Sun H."/>
            <person name="Tunlid A."/>
            <person name="Henrissat B."/>
            <person name="Grigoriev I.V."/>
            <person name="Hibbett D.S."/>
            <person name="Martin F."/>
            <person name="Nordberg H.P."/>
            <person name="Cantor M.N."/>
            <person name="Hua S.X."/>
        </authorList>
    </citation>
    <scope>NUCLEOTIDE SEQUENCE [LARGE SCALE GENOMIC DNA]</scope>
    <source>
        <strain evidence="12 13">Zn</strain>
    </source>
</reference>
<comment type="pathway">
    <text evidence="2 10">Glycan metabolism; cellulose degradation.</text>
</comment>
<dbReference type="SUPFAM" id="SSF51445">
    <property type="entry name" value="(Trans)glycosidases"/>
    <property type="match status" value="1"/>
</dbReference>
<dbReference type="SMART" id="SM00758">
    <property type="entry name" value="PA14"/>
    <property type="match status" value="1"/>
</dbReference>
<dbReference type="Proteomes" id="UP000054321">
    <property type="component" value="Unassembled WGS sequence"/>
</dbReference>
<dbReference type="InterPro" id="IPR036881">
    <property type="entry name" value="Glyco_hydro_3_C_sf"/>
</dbReference>
<dbReference type="InterPro" id="IPR036962">
    <property type="entry name" value="Glyco_hydro_3_N_sf"/>
</dbReference>
<dbReference type="InterPro" id="IPR017853">
    <property type="entry name" value="GH"/>
</dbReference>
<dbReference type="FunFam" id="2.60.40.10:FF:000495">
    <property type="entry name" value="Periplasmic beta-glucosidase"/>
    <property type="match status" value="1"/>
</dbReference>
<comment type="catalytic activity">
    <reaction evidence="1 10">
        <text>Hydrolysis of terminal, non-reducing beta-D-glucosyl residues with release of beta-D-glucose.</text>
        <dbReference type="EC" id="3.2.1.21"/>
    </reaction>
</comment>
<evidence type="ECO:0000313" key="13">
    <source>
        <dbReference type="Proteomes" id="UP000054321"/>
    </source>
</evidence>
<dbReference type="Pfam" id="PF00933">
    <property type="entry name" value="Glyco_hydro_3"/>
    <property type="match status" value="1"/>
</dbReference>
<reference evidence="13" key="2">
    <citation type="submission" date="2015-01" db="EMBL/GenBank/DDBJ databases">
        <title>Evolutionary Origins and Diversification of the Mycorrhizal Mutualists.</title>
        <authorList>
            <consortium name="DOE Joint Genome Institute"/>
            <consortium name="Mycorrhizal Genomics Consortium"/>
            <person name="Kohler A."/>
            <person name="Kuo A."/>
            <person name="Nagy L.G."/>
            <person name="Floudas D."/>
            <person name="Copeland A."/>
            <person name="Barry K.W."/>
            <person name="Cichocki N."/>
            <person name="Veneault-Fourrey C."/>
            <person name="LaButti K."/>
            <person name="Lindquist E.A."/>
            <person name="Lipzen A."/>
            <person name="Lundell T."/>
            <person name="Morin E."/>
            <person name="Murat C."/>
            <person name="Riley R."/>
            <person name="Ohm R."/>
            <person name="Sun H."/>
            <person name="Tunlid A."/>
            <person name="Henrissat B."/>
            <person name="Grigoriev I.V."/>
            <person name="Hibbett D.S."/>
            <person name="Martin F."/>
        </authorList>
    </citation>
    <scope>NUCLEOTIDE SEQUENCE [LARGE SCALE GENOMIC DNA]</scope>
    <source>
        <strain evidence="13">Zn</strain>
    </source>
</reference>
<organism evidence="12 13">
    <name type="scientific">Oidiodendron maius (strain Zn)</name>
    <dbReference type="NCBI Taxonomy" id="913774"/>
    <lineage>
        <taxon>Eukaryota</taxon>
        <taxon>Fungi</taxon>
        <taxon>Dikarya</taxon>
        <taxon>Ascomycota</taxon>
        <taxon>Pezizomycotina</taxon>
        <taxon>Leotiomycetes</taxon>
        <taxon>Leotiomycetes incertae sedis</taxon>
        <taxon>Myxotrichaceae</taxon>
        <taxon>Oidiodendron</taxon>
    </lineage>
</organism>
<keyword evidence="8 10" id="KW-0326">Glycosidase</keyword>
<evidence type="ECO:0000256" key="3">
    <source>
        <dbReference type="ARBA" id="ARBA00005336"/>
    </source>
</evidence>
<dbReference type="GO" id="GO:0030245">
    <property type="term" value="P:cellulose catabolic process"/>
    <property type="evidence" value="ECO:0007669"/>
    <property type="project" value="UniProtKB-UniPathway"/>
</dbReference>
<dbReference type="SUPFAM" id="SSF52279">
    <property type="entry name" value="Beta-D-glucan exohydrolase, C-terminal domain"/>
    <property type="match status" value="1"/>
</dbReference>
<evidence type="ECO:0000256" key="7">
    <source>
        <dbReference type="ARBA" id="ARBA00023277"/>
    </source>
</evidence>
<dbReference type="InterPro" id="IPR019800">
    <property type="entry name" value="Glyco_hydro_3_AS"/>
</dbReference>
<comment type="similarity">
    <text evidence="3 10">Belongs to the glycosyl hydrolase 3 family.</text>
</comment>
<feature type="domain" description="PA14" evidence="11">
    <location>
        <begin position="402"/>
        <end position="561"/>
    </location>
</feature>
<dbReference type="InterPro" id="IPR013783">
    <property type="entry name" value="Ig-like_fold"/>
</dbReference>
<dbReference type="HOGENOM" id="CLU_004542_4_0_1"/>
<evidence type="ECO:0000256" key="9">
    <source>
        <dbReference type="ARBA" id="ARBA00023326"/>
    </source>
</evidence>
<accession>A0A0C3GQS3</accession>
<evidence type="ECO:0000256" key="8">
    <source>
        <dbReference type="ARBA" id="ARBA00023295"/>
    </source>
</evidence>
<evidence type="ECO:0000259" key="11">
    <source>
        <dbReference type="PROSITE" id="PS51820"/>
    </source>
</evidence>
<keyword evidence="9 10" id="KW-0624">Polysaccharide degradation</keyword>
<keyword evidence="7 10" id="KW-0119">Carbohydrate metabolism</keyword>
<keyword evidence="13" id="KW-1185">Reference proteome</keyword>
<proteinExistence type="inferred from homology"/>
<keyword evidence="6" id="KW-0325">Glycoprotein</keyword>
<evidence type="ECO:0000256" key="10">
    <source>
        <dbReference type="RuleBase" id="RU361161"/>
    </source>
</evidence>
<dbReference type="OrthoDB" id="47059at2759"/>
<dbReference type="SMART" id="SM01217">
    <property type="entry name" value="Fn3_like"/>
    <property type="match status" value="1"/>
</dbReference>
<dbReference type="AlphaFoldDB" id="A0A0C3GQS3"/>
<evidence type="ECO:0000256" key="6">
    <source>
        <dbReference type="ARBA" id="ARBA00023180"/>
    </source>
</evidence>
<protein>
    <recommendedName>
        <fullName evidence="4 10">beta-glucosidase</fullName>
        <ecNumber evidence="4 10">3.2.1.21</ecNumber>
    </recommendedName>
</protein>
<dbReference type="Pfam" id="PF01915">
    <property type="entry name" value="Glyco_hydro_3_C"/>
    <property type="match status" value="1"/>
</dbReference>
<evidence type="ECO:0000256" key="4">
    <source>
        <dbReference type="ARBA" id="ARBA00012744"/>
    </source>
</evidence>
<dbReference type="Gene3D" id="3.20.20.300">
    <property type="entry name" value="Glycoside hydrolase, family 3, N-terminal domain"/>
    <property type="match status" value="1"/>
</dbReference>
<evidence type="ECO:0000313" key="12">
    <source>
        <dbReference type="EMBL" id="KIM93684.1"/>
    </source>
</evidence>
<dbReference type="InterPro" id="IPR037524">
    <property type="entry name" value="PA14/GLEYA"/>
</dbReference>
<dbReference type="InterPro" id="IPR011658">
    <property type="entry name" value="PA14_dom"/>
</dbReference>
<dbReference type="InParanoid" id="A0A0C3GQS3"/>
<dbReference type="PANTHER" id="PTHR42715:SF3">
    <property type="entry name" value="BETA-GLUCOSIDASE B-RELATED"/>
    <property type="match status" value="1"/>
</dbReference>
<dbReference type="InterPro" id="IPR001764">
    <property type="entry name" value="Glyco_hydro_3_N"/>
</dbReference>
<evidence type="ECO:0000256" key="2">
    <source>
        <dbReference type="ARBA" id="ARBA00004987"/>
    </source>
</evidence>
<evidence type="ECO:0000256" key="1">
    <source>
        <dbReference type="ARBA" id="ARBA00000448"/>
    </source>
</evidence>
<dbReference type="PROSITE" id="PS51820">
    <property type="entry name" value="PA14"/>
    <property type="match status" value="1"/>
</dbReference>
<dbReference type="InterPro" id="IPR026891">
    <property type="entry name" value="Fn3-like"/>
</dbReference>
<sequence length="843" mass="92659">MALDIDERLAELTLAEKVGLLCGAGGCSTNSVPRLSIPKLHSSDGPHGVRGGGGRFFNPPPGYLLPSATAMGATFDTKLLYRVGKLLSEEAKRKGVHVILAPTVCIQRSPLIGRGFEAFSDDPVLSGTLAAQYISGIQDHGVGSCIKHYAAHDQSIRGSQDAVVMSERTLREIHLLPFQLAFARGSSKPWSVMSSYNRINGVHCSEDPKLLNGVLRDEWGFDGLVMSDWWGTYSTSEALNAGLDLEMPGPSVFRGRALAEAVECRKVSLKAVDAAVRNLLQLINRTKAWDNSGPQAWTGTDTKESQALARKIAADSIVLLKNSKSILPLDKTKKQTYGLIGEHFLYPAVCGGGSSESEPFYISTPLEAMDEALSAGNFKYVPGHFSWRWTPLIRTGLTLPGSSDPGLLVEWFAEDPHHNPNAQAVRSEATKSTSMYFSQMAFPELPPTYFIRARSTFSSQNTGSYRFGLSVWGRAKLFVDGKKAIDQWTDHPEKTDQTPMFNKFTMERFFILSTEKGKQYSMEILLTNATGKPTVGLPGQGGVRLGGHELIDDDKAIEEAVELARNVDIPIVMVGLCSDYETEGQDRSDLHLPGRQNELVQKVAEANPNTVVVTQSGMPIQMPWLNSVTTLLHAWFGGQETGHGIVDVLFGAVNPSGRLSVTFPQCIEDTPTYLTFGKADKVLVYGEGVFVGHRYHEMVKRAPMFHFGYGLSYTRFEYSNLSAPSIFEAREDFVFKISLDIKNTGARDGDEVVQAYVADCQASVQRPVKELKAFTKAHIPVGEKRTVSFNLDKYAVSFWSEYVGKWYAEKGDFEIIIARSADPKDVVLRAAFKLADSFTWSGL</sequence>
<gene>
    <name evidence="12" type="ORF">OIDMADRAFT_46098</name>
</gene>
<name>A0A0C3GQS3_OIDMZ</name>
<dbReference type="GO" id="GO:0008422">
    <property type="term" value="F:beta-glucosidase activity"/>
    <property type="evidence" value="ECO:0007669"/>
    <property type="project" value="UniProtKB-EC"/>
</dbReference>
<evidence type="ECO:0000256" key="5">
    <source>
        <dbReference type="ARBA" id="ARBA00022801"/>
    </source>
</evidence>
<dbReference type="Pfam" id="PF14310">
    <property type="entry name" value="Fn3-like"/>
    <property type="match status" value="1"/>
</dbReference>
<dbReference type="UniPathway" id="UPA00696"/>
<dbReference type="Gene3D" id="2.60.120.260">
    <property type="entry name" value="Galactose-binding domain-like"/>
    <property type="match status" value="1"/>
</dbReference>
<dbReference type="Pfam" id="PF07691">
    <property type="entry name" value="PA14"/>
    <property type="match status" value="1"/>
</dbReference>
<dbReference type="PANTHER" id="PTHR42715">
    <property type="entry name" value="BETA-GLUCOSIDASE"/>
    <property type="match status" value="1"/>
</dbReference>
<dbReference type="Gene3D" id="3.40.50.1700">
    <property type="entry name" value="Glycoside hydrolase family 3 C-terminal domain"/>
    <property type="match status" value="1"/>
</dbReference>
<dbReference type="InterPro" id="IPR002772">
    <property type="entry name" value="Glyco_hydro_3_C"/>
</dbReference>
<dbReference type="EMBL" id="KN832893">
    <property type="protein sequence ID" value="KIM93684.1"/>
    <property type="molecule type" value="Genomic_DNA"/>
</dbReference>
<dbReference type="Gene3D" id="2.60.40.10">
    <property type="entry name" value="Immunoglobulins"/>
    <property type="match status" value="1"/>
</dbReference>